<comment type="caution">
    <text evidence="2">The sequence shown here is derived from an EMBL/GenBank/DDBJ whole genome shotgun (WGS) entry which is preliminary data.</text>
</comment>
<feature type="domain" description="Mitochondria-eating protein C-terminal" evidence="1">
    <location>
        <begin position="7"/>
        <end position="79"/>
    </location>
</feature>
<dbReference type="Pfam" id="PF16026">
    <property type="entry name" value="MIEAP"/>
    <property type="match status" value="1"/>
</dbReference>
<dbReference type="InterPro" id="IPR031981">
    <property type="entry name" value="MIEAP_C"/>
</dbReference>
<accession>A0AA88YCV9</accession>
<evidence type="ECO:0000313" key="2">
    <source>
        <dbReference type="EMBL" id="KAK3099616.1"/>
    </source>
</evidence>
<dbReference type="EMBL" id="VSWD01000006">
    <property type="protein sequence ID" value="KAK3099616.1"/>
    <property type="molecule type" value="Genomic_DNA"/>
</dbReference>
<proteinExistence type="predicted"/>
<evidence type="ECO:0000313" key="3">
    <source>
        <dbReference type="Proteomes" id="UP001186944"/>
    </source>
</evidence>
<dbReference type="AlphaFoldDB" id="A0AA88YCV9"/>
<protein>
    <recommendedName>
        <fullName evidence="1">Mitochondria-eating protein C-terminal domain-containing protein</fullName>
    </recommendedName>
</protein>
<evidence type="ECO:0000259" key="1">
    <source>
        <dbReference type="Pfam" id="PF16026"/>
    </source>
</evidence>
<dbReference type="Proteomes" id="UP001186944">
    <property type="component" value="Unassembled WGS sequence"/>
</dbReference>
<organism evidence="2 3">
    <name type="scientific">Pinctada imbricata</name>
    <name type="common">Atlantic pearl-oyster</name>
    <name type="synonym">Pinctada martensii</name>
    <dbReference type="NCBI Taxonomy" id="66713"/>
    <lineage>
        <taxon>Eukaryota</taxon>
        <taxon>Metazoa</taxon>
        <taxon>Spiralia</taxon>
        <taxon>Lophotrochozoa</taxon>
        <taxon>Mollusca</taxon>
        <taxon>Bivalvia</taxon>
        <taxon>Autobranchia</taxon>
        <taxon>Pteriomorphia</taxon>
        <taxon>Pterioida</taxon>
        <taxon>Pterioidea</taxon>
        <taxon>Pteriidae</taxon>
        <taxon>Pinctada</taxon>
    </lineage>
</organism>
<reference evidence="2" key="1">
    <citation type="submission" date="2019-08" db="EMBL/GenBank/DDBJ databases">
        <title>The improved chromosome-level genome for the pearl oyster Pinctada fucata martensii using PacBio sequencing and Hi-C.</title>
        <authorList>
            <person name="Zheng Z."/>
        </authorList>
    </citation>
    <scope>NUCLEOTIDE SEQUENCE</scope>
    <source>
        <strain evidence="2">ZZ-2019</strain>
        <tissue evidence="2">Adductor muscle</tissue>
    </source>
</reference>
<name>A0AA88YCV9_PINIB</name>
<keyword evidence="3" id="KW-1185">Reference proteome</keyword>
<sequence>MNIQHNRVSPFLIKSIELCWYMNIQEKPIELLFDTEKGCNFRTDLYRHYTKSGTSCDYLVWPAMLLYDNGPLLQKGVIQPE</sequence>
<gene>
    <name evidence="2" type="ORF">FSP39_007084</name>
</gene>